<keyword evidence="3" id="KW-1185">Reference proteome</keyword>
<feature type="compositionally biased region" description="Basic and acidic residues" evidence="1">
    <location>
        <begin position="40"/>
        <end position="54"/>
    </location>
</feature>
<organism evidence="2 3">
    <name type="scientific">Cystoisospora suis</name>
    <dbReference type="NCBI Taxonomy" id="483139"/>
    <lineage>
        <taxon>Eukaryota</taxon>
        <taxon>Sar</taxon>
        <taxon>Alveolata</taxon>
        <taxon>Apicomplexa</taxon>
        <taxon>Conoidasida</taxon>
        <taxon>Coccidia</taxon>
        <taxon>Eucoccidiorida</taxon>
        <taxon>Eimeriorina</taxon>
        <taxon>Sarcocystidae</taxon>
        <taxon>Cystoisospora</taxon>
    </lineage>
</organism>
<dbReference type="Proteomes" id="UP000221165">
    <property type="component" value="Unassembled WGS sequence"/>
</dbReference>
<feature type="compositionally biased region" description="Low complexity" evidence="1">
    <location>
        <begin position="83"/>
        <end position="93"/>
    </location>
</feature>
<sequence>MTEYLLIDALMNFIRASTTRFADTLDLFLEKGRLSPAAIAERRRSIQGAEEWRGKTSNTRPTGGTGGDQRNSQAHAKTSAGLSANANPTTSSSACSTIGEKPLFLVNVEVDSSGVLVTPSR</sequence>
<dbReference type="GeneID" id="94431190"/>
<evidence type="ECO:0000313" key="2">
    <source>
        <dbReference type="EMBL" id="PHJ18337.1"/>
    </source>
</evidence>
<feature type="region of interest" description="Disordered" evidence="1">
    <location>
        <begin position="40"/>
        <end position="93"/>
    </location>
</feature>
<reference evidence="2 3" key="1">
    <citation type="journal article" date="2017" name="Int. J. Parasitol.">
        <title>The genome of the protozoan parasite Cystoisospora suis and a reverse vaccinology approach to identify vaccine candidates.</title>
        <authorList>
            <person name="Palmieri N."/>
            <person name="Shrestha A."/>
            <person name="Ruttkowski B."/>
            <person name="Beck T."/>
            <person name="Vogl C."/>
            <person name="Tomley F."/>
            <person name="Blake D.P."/>
            <person name="Joachim A."/>
        </authorList>
    </citation>
    <scope>NUCLEOTIDE SEQUENCE [LARGE SCALE GENOMIC DNA]</scope>
    <source>
        <strain evidence="2 3">Wien I</strain>
    </source>
</reference>
<evidence type="ECO:0000313" key="3">
    <source>
        <dbReference type="Proteomes" id="UP000221165"/>
    </source>
</evidence>
<dbReference type="EMBL" id="MIGC01004211">
    <property type="protein sequence ID" value="PHJ18337.1"/>
    <property type="molecule type" value="Genomic_DNA"/>
</dbReference>
<evidence type="ECO:0000256" key="1">
    <source>
        <dbReference type="SAM" id="MobiDB-lite"/>
    </source>
</evidence>
<gene>
    <name evidence="2" type="ORF">CSUI_007836</name>
</gene>
<proteinExistence type="predicted"/>
<name>A0A2C6KLA3_9APIC</name>
<dbReference type="VEuPathDB" id="ToxoDB:CSUI_007836"/>
<dbReference type="AlphaFoldDB" id="A0A2C6KLA3"/>
<comment type="caution">
    <text evidence="2">The sequence shown here is derived from an EMBL/GenBank/DDBJ whole genome shotgun (WGS) entry which is preliminary data.</text>
</comment>
<feature type="compositionally biased region" description="Polar residues" evidence="1">
    <location>
        <begin position="55"/>
        <end position="82"/>
    </location>
</feature>
<accession>A0A2C6KLA3</accession>
<dbReference type="RefSeq" id="XP_067920045.1">
    <property type="nucleotide sequence ID" value="XM_068067979.1"/>
</dbReference>
<protein>
    <submittedName>
        <fullName evidence="2">Dynein heavy chain family related</fullName>
    </submittedName>
</protein>